<reference evidence="2" key="1">
    <citation type="submission" date="2021-02" db="EMBL/GenBank/DDBJ databases">
        <authorList>
            <person name="Nowell W R."/>
        </authorList>
    </citation>
    <scope>NUCLEOTIDE SEQUENCE</scope>
</reference>
<sequence length="70" mass="7806">VGFIHHLLDNPGSNTSLTNVAIPNGLNIVMNEVISTVSSFLRLITYNRMVFNEHYDRIISQLQSSSSSNK</sequence>
<dbReference type="Proteomes" id="UP000663874">
    <property type="component" value="Unassembled WGS sequence"/>
</dbReference>
<accession>A0A820M419</accession>
<proteinExistence type="predicted"/>
<evidence type="ECO:0000313" key="3">
    <source>
        <dbReference type="Proteomes" id="UP000663874"/>
    </source>
</evidence>
<evidence type="ECO:0000313" key="2">
    <source>
        <dbReference type="EMBL" id="CAF4366681.1"/>
    </source>
</evidence>
<dbReference type="EMBL" id="CAJOBE010054160">
    <property type="protein sequence ID" value="CAF4366681.1"/>
    <property type="molecule type" value="Genomic_DNA"/>
</dbReference>
<organism evidence="2 3">
    <name type="scientific">Rotaria sordida</name>
    <dbReference type="NCBI Taxonomy" id="392033"/>
    <lineage>
        <taxon>Eukaryota</taxon>
        <taxon>Metazoa</taxon>
        <taxon>Spiralia</taxon>
        <taxon>Gnathifera</taxon>
        <taxon>Rotifera</taxon>
        <taxon>Eurotatoria</taxon>
        <taxon>Bdelloidea</taxon>
        <taxon>Philodinida</taxon>
        <taxon>Philodinidae</taxon>
        <taxon>Rotaria</taxon>
    </lineage>
</organism>
<gene>
    <name evidence="2" type="ORF">FNK824_LOCUS42849</name>
    <name evidence="1" type="ORF">SEV965_LOCUS39736</name>
</gene>
<feature type="non-terminal residue" evidence="2">
    <location>
        <position position="1"/>
    </location>
</feature>
<dbReference type="Proteomes" id="UP000663889">
    <property type="component" value="Unassembled WGS sequence"/>
</dbReference>
<comment type="caution">
    <text evidence="2">The sequence shown here is derived from an EMBL/GenBank/DDBJ whole genome shotgun (WGS) entry which is preliminary data.</text>
</comment>
<dbReference type="EMBL" id="CAJNOU010016461">
    <property type="protein sequence ID" value="CAF1575094.1"/>
    <property type="molecule type" value="Genomic_DNA"/>
</dbReference>
<evidence type="ECO:0000313" key="1">
    <source>
        <dbReference type="EMBL" id="CAF1575094.1"/>
    </source>
</evidence>
<name>A0A820M419_9BILA</name>
<dbReference type="AlphaFoldDB" id="A0A820M419"/>
<protein>
    <submittedName>
        <fullName evidence="2">Uncharacterized protein</fullName>
    </submittedName>
</protein>